<dbReference type="InterPro" id="IPR050423">
    <property type="entry name" value="UPF0337_stress_rsp"/>
</dbReference>
<keyword evidence="4" id="KW-1185">Reference proteome</keyword>
<dbReference type="InterPro" id="IPR008462">
    <property type="entry name" value="CsbD"/>
</dbReference>
<evidence type="ECO:0000259" key="2">
    <source>
        <dbReference type="Pfam" id="PF05532"/>
    </source>
</evidence>
<comment type="similarity">
    <text evidence="1">Belongs to the UPF0337 (CsbD) family.</text>
</comment>
<dbReference type="RefSeq" id="WP_343856327.1">
    <property type="nucleotide sequence ID" value="NZ_BAAAFD010000001.1"/>
</dbReference>
<organism evidence="3 4">
    <name type="scientific">Aliiglaciecola litoralis</name>
    <dbReference type="NCBI Taxonomy" id="582857"/>
    <lineage>
        <taxon>Bacteria</taxon>
        <taxon>Pseudomonadati</taxon>
        <taxon>Pseudomonadota</taxon>
        <taxon>Gammaproteobacteria</taxon>
        <taxon>Alteromonadales</taxon>
        <taxon>Alteromonadaceae</taxon>
        <taxon>Aliiglaciecola</taxon>
    </lineage>
</organism>
<dbReference type="EMBL" id="BAAAFD010000001">
    <property type="protein sequence ID" value="GAA0853330.1"/>
    <property type="molecule type" value="Genomic_DNA"/>
</dbReference>
<dbReference type="PANTHER" id="PTHR34977:SF1">
    <property type="entry name" value="UPF0337 PROTEIN YJBJ"/>
    <property type="match status" value="1"/>
</dbReference>
<dbReference type="InterPro" id="IPR036629">
    <property type="entry name" value="YjbJ_sf"/>
</dbReference>
<evidence type="ECO:0000256" key="1">
    <source>
        <dbReference type="ARBA" id="ARBA00009129"/>
    </source>
</evidence>
<name>A0ABP3WN96_9ALTE</name>
<proteinExistence type="inferred from homology"/>
<sequence>MNNDILEGNWKELKGKAQQKWGKLTDGDLDQIEGRRTELVGKIQKAYGKSKEQAEKEVDELMKN</sequence>
<dbReference type="Proteomes" id="UP001500359">
    <property type="component" value="Unassembled WGS sequence"/>
</dbReference>
<dbReference type="SUPFAM" id="SSF69047">
    <property type="entry name" value="Hypothetical protein YjbJ"/>
    <property type="match status" value="1"/>
</dbReference>
<evidence type="ECO:0000313" key="3">
    <source>
        <dbReference type="EMBL" id="GAA0853330.1"/>
    </source>
</evidence>
<dbReference type="Gene3D" id="1.10.1470.10">
    <property type="entry name" value="YjbJ"/>
    <property type="match status" value="1"/>
</dbReference>
<accession>A0ABP3WN96</accession>
<comment type="caution">
    <text evidence="3">The sequence shown here is derived from an EMBL/GenBank/DDBJ whole genome shotgun (WGS) entry which is preliminary data.</text>
</comment>
<dbReference type="Pfam" id="PF05532">
    <property type="entry name" value="CsbD"/>
    <property type="match status" value="1"/>
</dbReference>
<dbReference type="InterPro" id="IPR026042">
    <property type="entry name" value="YjbJ"/>
</dbReference>
<protein>
    <submittedName>
        <fullName evidence="3">CsbD family protein</fullName>
    </submittedName>
</protein>
<reference evidence="4" key="1">
    <citation type="journal article" date="2019" name="Int. J. Syst. Evol. Microbiol.">
        <title>The Global Catalogue of Microorganisms (GCM) 10K type strain sequencing project: providing services to taxonomists for standard genome sequencing and annotation.</title>
        <authorList>
            <consortium name="The Broad Institute Genomics Platform"/>
            <consortium name="The Broad Institute Genome Sequencing Center for Infectious Disease"/>
            <person name="Wu L."/>
            <person name="Ma J."/>
        </authorList>
    </citation>
    <scope>NUCLEOTIDE SEQUENCE [LARGE SCALE GENOMIC DNA]</scope>
    <source>
        <strain evidence="4">JCM 15896</strain>
    </source>
</reference>
<dbReference type="PANTHER" id="PTHR34977">
    <property type="entry name" value="UPF0337 PROTEIN YJBJ"/>
    <property type="match status" value="1"/>
</dbReference>
<feature type="domain" description="CsbD-like" evidence="2">
    <location>
        <begin position="4"/>
        <end position="56"/>
    </location>
</feature>
<dbReference type="PIRSF" id="PIRSF039008">
    <property type="entry name" value="YjbJ"/>
    <property type="match status" value="1"/>
</dbReference>
<evidence type="ECO:0000313" key="4">
    <source>
        <dbReference type="Proteomes" id="UP001500359"/>
    </source>
</evidence>
<gene>
    <name evidence="3" type="ORF">GCM10009114_05850</name>
</gene>